<dbReference type="EMBL" id="CP007029">
    <property type="protein sequence ID" value="AHE97343.1"/>
    <property type="molecule type" value="Genomic_DNA"/>
</dbReference>
<dbReference type="Pfam" id="PF12706">
    <property type="entry name" value="Lactamase_B_2"/>
    <property type="match status" value="1"/>
</dbReference>
<dbReference type="PANTHER" id="PTHR47619:SF1">
    <property type="entry name" value="EXODEOXYRIBONUCLEASE WALJ"/>
    <property type="match status" value="1"/>
</dbReference>
<feature type="domain" description="Metallo-beta-lactamase" evidence="1">
    <location>
        <begin position="11"/>
        <end position="185"/>
    </location>
</feature>
<dbReference type="InterPro" id="IPR036866">
    <property type="entry name" value="RibonucZ/Hydroxyglut_hydro"/>
</dbReference>
<dbReference type="Proteomes" id="UP000005289">
    <property type="component" value="Chromosome"/>
</dbReference>
<dbReference type="AlphaFoldDB" id="W0DK28"/>
<dbReference type="SMART" id="SM00849">
    <property type="entry name" value="Lactamase_B"/>
    <property type="match status" value="1"/>
</dbReference>
<dbReference type="InterPro" id="IPR001279">
    <property type="entry name" value="Metallo-B-lactamas"/>
</dbReference>
<sequence>MRFASLGSGSSGNALLVQAGRTRILVDCGFSIQQTTLRLARLGVTPADLDAVLITHEHADHIGSSAALCRRHRLPAYLTPGTYLAARDSGYPRVQEFHAGDRFAIKDLEIQSFTVPHDAREPCQFVFTDGASRLALLTDLGHVSPHVRHQIDRVDGLLIECNHDPALLAAGPYPPALKRRVGGPYGHLANDAAEDLLQAMDRQRLQHVIGMHLSETNNRPEFARRALAAGLGCAIDDTELATQAHGIDWRELR</sequence>
<dbReference type="PANTHER" id="PTHR47619">
    <property type="entry name" value="METALLO-HYDROLASE YYCJ-RELATED"/>
    <property type="match status" value="1"/>
</dbReference>
<dbReference type="STRING" id="713585.THITH_02590"/>
<gene>
    <name evidence="2" type="ORF">THITH_02590</name>
</gene>
<organism evidence="2 3">
    <name type="scientific">Thioalkalivibrio paradoxus ARh 1</name>
    <dbReference type="NCBI Taxonomy" id="713585"/>
    <lineage>
        <taxon>Bacteria</taxon>
        <taxon>Pseudomonadati</taxon>
        <taxon>Pseudomonadota</taxon>
        <taxon>Gammaproteobacteria</taxon>
        <taxon>Chromatiales</taxon>
        <taxon>Ectothiorhodospiraceae</taxon>
        <taxon>Thioalkalivibrio</taxon>
    </lineage>
</organism>
<dbReference type="Gene3D" id="3.60.15.10">
    <property type="entry name" value="Ribonuclease Z/Hydroxyacylglutathione hydrolase-like"/>
    <property type="match status" value="1"/>
</dbReference>
<dbReference type="HOGENOM" id="CLU_073253_1_0_6"/>
<proteinExistence type="predicted"/>
<dbReference type="InterPro" id="IPR052533">
    <property type="entry name" value="WalJ/YycJ-like"/>
</dbReference>
<keyword evidence="3" id="KW-1185">Reference proteome</keyword>
<protein>
    <submittedName>
        <fullName evidence="2">Beta-lactamase</fullName>
    </submittedName>
</protein>
<accession>W0DK28</accession>
<evidence type="ECO:0000259" key="1">
    <source>
        <dbReference type="SMART" id="SM00849"/>
    </source>
</evidence>
<name>W0DK28_9GAMM</name>
<evidence type="ECO:0000313" key="2">
    <source>
        <dbReference type="EMBL" id="AHE97343.1"/>
    </source>
</evidence>
<dbReference type="KEGG" id="tti:THITH_02590"/>
<reference evidence="2 3" key="1">
    <citation type="submission" date="2013-12" db="EMBL/GenBank/DDBJ databases">
        <authorList>
            <consortium name="DOE Joint Genome Institute"/>
            <person name="Muyzer G."/>
            <person name="Huntemann M."/>
            <person name="Han J."/>
            <person name="Chen A."/>
            <person name="Kyrpides N."/>
            <person name="Mavromatis K."/>
            <person name="Markowitz V."/>
            <person name="Palaniappan K."/>
            <person name="Ivanova N."/>
            <person name="Schaumberg A."/>
            <person name="Pati A."/>
            <person name="Liolios K."/>
            <person name="Nordberg H.P."/>
            <person name="Cantor M.N."/>
            <person name="Hua S.X."/>
            <person name="Woyke T."/>
        </authorList>
    </citation>
    <scope>NUCLEOTIDE SEQUENCE [LARGE SCALE GENOMIC DNA]</scope>
    <source>
        <strain evidence="2 3">ARh 1</strain>
    </source>
</reference>
<evidence type="ECO:0000313" key="3">
    <source>
        <dbReference type="Proteomes" id="UP000005289"/>
    </source>
</evidence>
<dbReference type="SUPFAM" id="SSF56281">
    <property type="entry name" value="Metallo-hydrolase/oxidoreductase"/>
    <property type="match status" value="1"/>
</dbReference>